<evidence type="ECO:0000256" key="1">
    <source>
        <dbReference type="SAM" id="MobiDB-lite"/>
    </source>
</evidence>
<dbReference type="Proteomes" id="UP001066276">
    <property type="component" value="Chromosome 3_1"/>
</dbReference>
<dbReference type="EMBL" id="JANPWB010000005">
    <property type="protein sequence ID" value="KAJ1189635.1"/>
    <property type="molecule type" value="Genomic_DNA"/>
</dbReference>
<proteinExistence type="predicted"/>
<gene>
    <name evidence="2" type="ORF">NDU88_006379</name>
</gene>
<evidence type="ECO:0000313" key="3">
    <source>
        <dbReference type="Proteomes" id="UP001066276"/>
    </source>
</evidence>
<accession>A0AAV7UKU2</accession>
<protein>
    <submittedName>
        <fullName evidence="2">Uncharacterized protein</fullName>
    </submittedName>
</protein>
<name>A0AAV7UKU2_PLEWA</name>
<feature type="region of interest" description="Disordered" evidence="1">
    <location>
        <begin position="32"/>
        <end position="90"/>
    </location>
</feature>
<sequence>MVTANKGQESVTQNISFFKRYHQASVSEEGCDTLTVPDSDGENTAKDLVCTPGSERVTTRGDLQEENMLHPGSPPDVREKNDPQENTGQTVFDEAVVSAPLRARAGRYGLRPHPV</sequence>
<evidence type="ECO:0000313" key="2">
    <source>
        <dbReference type="EMBL" id="KAJ1189635.1"/>
    </source>
</evidence>
<dbReference type="AlphaFoldDB" id="A0AAV7UKU2"/>
<keyword evidence="3" id="KW-1185">Reference proteome</keyword>
<reference evidence="2" key="1">
    <citation type="journal article" date="2022" name="bioRxiv">
        <title>Sequencing and chromosome-scale assembly of the giantPleurodeles waltlgenome.</title>
        <authorList>
            <person name="Brown T."/>
            <person name="Elewa A."/>
            <person name="Iarovenko S."/>
            <person name="Subramanian E."/>
            <person name="Araus A.J."/>
            <person name="Petzold A."/>
            <person name="Susuki M."/>
            <person name="Suzuki K.-i.T."/>
            <person name="Hayashi T."/>
            <person name="Toyoda A."/>
            <person name="Oliveira C."/>
            <person name="Osipova E."/>
            <person name="Leigh N.D."/>
            <person name="Simon A."/>
            <person name="Yun M.H."/>
        </authorList>
    </citation>
    <scope>NUCLEOTIDE SEQUENCE</scope>
    <source>
        <strain evidence="2">20211129_DDA</strain>
        <tissue evidence="2">Liver</tissue>
    </source>
</reference>
<comment type="caution">
    <text evidence="2">The sequence shown here is derived from an EMBL/GenBank/DDBJ whole genome shotgun (WGS) entry which is preliminary data.</text>
</comment>
<organism evidence="2 3">
    <name type="scientific">Pleurodeles waltl</name>
    <name type="common">Iberian ribbed newt</name>
    <dbReference type="NCBI Taxonomy" id="8319"/>
    <lineage>
        <taxon>Eukaryota</taxon>
        <taxon>Metazoa</taxon>
        <taxon>Chordata</taxon>
        <taxon>Craniata</taxon>
        <taxon>Vertebrata</taxon>
        <taxon>Euteleostomi</taxon>
        <taxon>Amphibia</taxon>
        <taxon>Batrachia</taxon>
        <taxon>Caudata</taxon>
        <taxon>Salamandroidea</taxon>
        <taxon>Salamandridae</taxon>
        <taxon>Pleurodelinae</taxon>
        <taxon>Pleurodeles</taxon>
    </lineage>
</organism>